<comment type="caution">
    <text evidence="1">The sequence shown here is derived from an EMBL/GenBank/DDBJ whole genome shotgun (WGS) entry which is preliminary data.</text>
</comment>
<sequence>AEQLHEDSELKPRDDGYWPAYIVKAGGMTRMAVTLQVDVTDSSGGKESDLAALEAAWIRVHYFAYGPHGRTPQAQHVVLPLQFPAPPAPDQLAWRRVEGADIEVAALPTHLLCHMDDPISIVQKYALPYASPGDIIAFGESPLALMQGRFRHPAMVKPGIIARLACLCFHPTSSLATACGMQALVDVVGAWRVASAVLLGIIGRIIRQRGVFYRVAGDQAALIDDVTGTLPPYDQFICLGPARSKETCDKVKEATGIDMAVVDVNDLTVRTGAVRILGASDGVDPTVLRKALRTNPAGNADEQTPLVLIRRLTAPSDDLLS</sequence>
<evidence type="ECO:0008006" key="3">
    <source>
        <dbReference type="Google" id="ProtNLM"/>
    </source>
</evidence>
<organism evidence="1 2">
    <name type="scientific">Cymbomonas tetramitiformis</name>
    <dbReference type="NCBI Taxonomy" id="36881"/>
    <lineage>
        <taxon>Eukaryota</taxon>
        <taxon>Viridiplantae</taxon>
        <taxon>Chlorophyta</taxon>
        <taxon>Pyramimonadophyceae</taxon>
        <taxon>Pyramimonadales</taxon>
        <taxon>Pyramimonadaceae</taxon>
        <taxon>Cymbomonas</taxon>
    </lineage>
</organism>
<dbReference type="SUPFAM" id="SSF144010">
    <property type="entry name" value="CofE-like"/>
    <property type="match status" value="1"/>
</dbReference>
<protein>
    <recommendedName>
        <fullName evidence="3">F420-0:Gamma-glutamyl ligase</fullName>
    </recommendedName>
</protein>
<dbReference type="Proteomes" id="UP001190700">
    <property type="component" value="Unassembled WGS sequence"/>
</dbReference>
<keyword evidence="2" id="KW-1185">Reference proteome</keyword>
<accession>A0AAE0G2G2</accession>
<reference evidence="1 2" key="1">
    <citation type="journal article" date="2015" name="Genome Biol. Evol.">
        <title>Comparative Genomics of a Bacterivorous Green Alga Reveals Evolutionary Causalities and Consequences of Phago-Mixotrophic Mode of Nutrition.</title>
        <authorList>
            <person name="Burns J.A."/>
            <person name="Paasch A."/>
            <person name="Narechania A."/>
            <person name="Kim E."/>
        </authorList>
    </citation>
    <scope>NUCLEOTIDE SEQUENCE [LARGE SCALE GENOMIC DNA]</scope>
    <source>
        <strain evidence="1 2">PLY_AMNH</strain>
    </source>
</reference>
<feature type="non-terminal residue" evidence="1">
    <location>
        <position position="1"/>
    </location>
</feature>
<dbReference type="AlphaFoldDB" id="A0AAE0G2G2"/>
<evidence type="ECO:0000313" key="2">
    <source>
        <dbReference type="Proteomes" id="UP001190700"/>
    </source>
</evidence>
<proteinExistence type="predicted"/>
<name>A0AAE0G2G2_9CHLO</name>
<dbReference type="EMBL" id="LGRX02010528">
    <property type="protein sequence ID" value="KAK3270192.1"/>
    <property type="molecule type" value="Genomic_DNA"/>
</dbReference>
<gene>
    <name evidence="1" type="ORF">CYMTET_21394</name>
</gene>
<evidence type="ECO:0000313" key="1">
    <source>
        <dbReference type="EMBL" id="KAK3270192.1"/>
    </source>
</evidence>